<dbReference type="SMART" id="SM00642">
    <property type="entry name" value="Aamy"/>
    <property type="match status" value="1"/>
</dbReference>
<dbReference type="Pfam" id="PF00128">
    <property type="entry name" value="Alpha-amylase"/>
    <property type="match status" value="1"/>
</dbReference>
<evidence type="ECO:0000256" key="3">
    <source>
        <dbReference type="SAM" id="SignalP"/>
    </source>
</evidence>
<evidence type="ECO:0000259" key="4">
    <source>
        <dbReference type="SMART" id="SM00642"/>
    </source>
</evidence>
<dbReference type="EMBL" id="VYXP01000002">
    <property type="protein sequence ID" value="KAA9133515.1"/>
    <property type="molecule type" value="Genomic_DNA"/>
</dbReference>
<dbReference type="Gene3D" id="2.60.40.1180">
    <property type="entry name" value="Golgi alpha-mannosidase II"/>
    <property type="match status" value="1"/>
</dbReference>
<name>A0A5N0TEP3_9GAMM</name>
<evidence type="ECO:0000313" key="5">
    <source>
        <dbReference type="EMBL" id="KAA9133515.1"/>
    </source>
</evidence>
<protein>
    <submittedName>
        <fullName evidence="5">Glycoside hydrolase family 13 protein</fullName>
    </submittedName>
</protein>
<dbReference type="Proteomes" id="UP000325372">
    <property type="component" value="Unassembled WGS sequence"/>
</dbReference>
<dbReference type="GO" id="GO:0005975">
    <property type="term" value="P:carbohydrate metabolic process"/>
    <property type="evidence" value="ECO:0007669"/>
    <property type="project" value="InterPro"/>
</dbReference>
<dbReference type="Pfam" id="PF09087">
    <property type="entry name" value="Cyc-maltodext_N"/>
    <property type="match status" value="1"/>
</dbReference>
<keyword evidence="3" id="KW-0732">Signal</keyword>
<dbReference type="InterPro" id="IPR013783">
    <property type="entry name" value="Ig-like_fold"/>
</dbReference>
<keyword evidence="1 5" id="KW-0378">Hydrolase</keyword>
<keyword evidence="6" id="KW-1185">Reference proteome</keyword>
<feature type="signal peptide" evidence="3">
    <location>
        <begin position="1"/>
        <end position="26"/>
    </location>
</feature>
<dbReference type="AlphaFoldDB" id="A0A5N0TEP3"/>
<dbReference type="InterPro" id="IPR006047">
    <property type="entry name" value="GH13_cat_dom"/>
</dbReference>
<keyword evidence="2" id="KW-0326">Glycosidase</keyword>
<dbReference type="CDD" id="cd11340">
    <property type="entry name" value="AmyAc_bac_CMD_like_3"/>
    <property type="match status" value="1"/>
</dbReference>
<gene>
    <name evidence="5" type="ORF">F3N42_03975</name>
</gene>
<feature type="domain" description="Glycosyl hydrolase family 13 catalytic" evidence="4">
    <location>
        <begin position="136"/>
        <end position="539"/>
    </location>
</feature>
<dbReference type="SUPFAM" id="SSF51445">
    <property type="entry name" value="(Trans)glycosidases"/>
    <property type="match status" value="1"/>
</dbReference>
<dbReference type="PANTHER" id="PTHR10357:SF210">
    <property type="entry name" value="MALTODEXTRIN GLUCOSIDASE"/>
    <property type="match status" value="1"/>
</dbReference>
<dbReference type="Gene3D" id="3.20.20.80">
    <property type="entry name" value="Glycosidases"/>
    <property type="match status" value="1"/>
</dbReference>
<dbReference type="SUPFAM" id="SSF51011">
    <property type="entry name" value="Glycosyl hydrolase domain"/>
    <property type="match status" value="1"/>
</dbReference>
<dbReference type="Gene3D" id="2.60.40.10">
    <property type="entry name" value="Immunoglobulins"/>
    <property type="match status" value="1"/>
</dbReference>
<evidence type="ECO:0000256" key="2">
    <source>
        <dbReference type="ARBA" id="ARBA00023295"/>
    </source>
</evidence>
<dbReference type="InterPro" id="IPR017853">
    <property type="entry name" value="GH"/>
</dbReference>
<dbReference type="GO" id="GO:0016798">
    <property type="term" value="F:hydrolase activity, acting on glycosyl bonds"/>
    <property type="evidence" value="ECO:0007669"/>
    <property type="project" value="UniProtKB-KW"/>
</dbReference>
<dbReference type="PANTHER" id="PTHR10357">
    <property type="entry name" value="ALPHA-AMYLASE FAMILY MEMBER"/>
    <property type="match status" value="1"/>
</dbReference>
<reference evidence="5 6" key="1">
    <citation type="submission" date="2019-09" db="EMBL/GenBank/DDBJ databases">
        <title>Wenzhouxiangella sp. Genome sequencing and assembly.</title>
        <authorList>
            <person name="Zhang R."/>
        </authorList>
    </citation>
    <scope>NUCLEOTIDE SEQUENCE [LARGE SCALE GENOMIC DNA]</scope>
    <source>
        <strain evidence="5 6">W260</strain>
    </source>
</reference>
<feature type="chain" id="PRO_5024446243" evidence="3">
    <location>
        <begin position="27"/>
        <end position="628"/>
    </location>
</feature>
<sequence length="628" mass="69912">MNRINRLACVCAVFMGVAIAPVSTLADTAPALRVDPPNWWTGFIETELQLMVHGQQISRFDVSVDAPGVTVLRTETAEHPDYLFVYLDIGEGAQAGEFNLVFEDGNRVILQPYTLQEKNPDPAYTAGFGPKDAIYLVTPDRFANGDTGNDNLPGWGDAVDRANPGGRHGGDIQGLAERLDYIGDMGFTAVWLNPLLENRMPEYSYHGYSTTDFYNVDPRYGSNEDYRALVAAARERGIGVIMDMIVNHIGSGHPWMQALPSDDWLNQPRQRAITSHERIADLDPNAAQADRDAFNDGWFVDTMPDLNQRNPLLADYLTQNALWWIETLGLAGIRMDTYPYPDKHYMTEWTRRVMLEYPGFNVVGEEWSINPSIVAYWQRGQVNHDGYVSWLPSLMDFPTQAAMAHALTSGPSGVPGDPRPGGMMGLYRAIANDFVYPDPHALVTFADNHDMSRIATQLGDDPALFRQAMTWLLTTRGTPQVYYGTEIMMSHPGDDSHGVIRSDFPGGWPGDTVDAVSGQGLAEAQKAAQDYLRTLLNWRRDATVVHNGKMTHFMPQNEVYAWFRHDEEDSVMVVLSGNDEAVELPLARFAERLSGFSHANDVVTGTRYALGEAITLPPRAALVLPLRR</sequence>
<dbReference type="InterPro" id="IPR015171">
    <property type="entry name" value="Cyc-maltodext_N"/>
</dbReference>
<proteinExistence type="predicted"/>
<dbReference type="RefSeq" id="WP_150863076.1">
    <property type="nucleotide sequence ID" value="NZ_VYXP01000002.1"/>
</dbReference>
<dbReference type="InterPro" id="IPR013780">
    <property type="entry name" value="Glyco_hydro_b"/>
</dbReference>
<dbReference type="InterPro" id="IPR014756">
    <property type="entry name" value="Ig_E-set"/>
</dbReference>
<organism evidence="5 6">
    <name type="scientific">Marinihelvus fidelis</name>
    <dbReference type="NCBI Taxonomy" id="2613842"/>
    <lineage>
        <taxon>Bacteria</taxon>
        <taxon>Pseudomonadati</taxon>
        <taxon>Pseudomonadota</taxon>
        <taxon>Gammaproteobacteria</taxon>
        <taxon>Chromatiales</taxon>
        <taxon>Wenzhouxiangellaceae</taxon>
        <taxon>Marinihelvus</taxon>
    </lineage>
</organism>
<accession>A0A5N0TEP3</accession>
<comment type="caution">
    <text evidence="5">The sequence shown here is derived from an EMBL/GenBank/DDBJ whole genome shotgun (WGS) entry which is preliminary data.</text>
</comment>
<evidence type="ECO:0000313" key="6">
    <source>
        <dbReference type="Proteomes" id="UP000325372"/>
    </source>
</evidence>
<dbReference type="SUPFAM" id="SSF81296">
    <property type="entry name" value="E set domains"/>
    <property type="match status" value="1"/>
</dbReference>
<evidence type="ECO:0000256" key="1">
    <source>
        <dbReference type="ARBA" id="ARBA00022801"/>
    </source>
</evidence>